<organism evidence="3 4">
    <name type="scientific">SAR86 cluster bacterium</name>
    <dbReference type="NCBI Taxonomy" id="2030880"/>
    <lineage>
        <taxon>Bacteria</taxon>
        <taxon>Pseudomonadati</taxon>
        <taxon>Pseudomonadota</taxon>
        <taxon>Gammaproteobacteria</taxon>
        <taxon>SAR86 cluster</taxon>
    </lineage>
</organism>
<comment type="similarity">
    <text evidence="2">Belongs to the ScpA family.</text>
</comment>
<dbReference type="GO" id="GO:0051301">
    <property type="term" value="P:cell division"/>
    <property type="evidence" value="ECO:0007669"/>
    <property type="project" value="UniProtKB-KW"/>
</dbReference>
<accession>A0A368BS24</accession>
<dbReference type="InterPro" id="IPR003768">
    <property type="entry name" value="ScpA"/>
</dbReference>
<dbReference type="GO" id="GO:0006260">
    <property type="term" value="P:DNA replication"/>
    <property type="evidence" value="ECO:0007669"/>
    <property type="project" value="UniProtKB-UniRule"/>
</dbReference>
<dbReference type="Pfam" id="PF02616">
    <property type="entry name" value="SMC_ScpA"/>
    <property type="match status" value="1"/>
</dbReference>
<dbReference type="EMBL" id="QOPE01000030">
    <property type="protein sequence ID" value="RCL40129.1"/>
    <property type="molecule type" value="Genomic_DNA"/>
</dbReference>
<proteinExistence type="inferred from homology"/>
<dbReference type="HAMAP" id="MF_01805">
    <property type="entry name" value="ScpA"/>
    <property type="match status" value="1"/>
</dbReference>
<keyword evidence="2" id="KW-0159">Chromosome partition</keyword>
<keyword evidence="2" id="KW-0132">Cell division</keyword>
<dbReference type="Proteomes" id="UP000253307">
    <property type="component" value="Unassembled WGS sequence"/>
</dbReference>
<name>A0A368BS24_9GAMM</name>
<evidence type="ECO:0000256" key="2">
    <source>
        <dbReference type="HAMAP-Rule" id="MF_01805"/>
    </source>
</evidence>
<comment type="caution">
    <text evidence="3">The sequence shown here is derived from an EMBL/GenBank/DDBJ whole genome shotgun (WGS) entry which is preliminary data.</text>
</comment>
<dbReference type="PANTHER" id="PTHR33969">
    <property type="entry name" value="SEGREGATION AND CONDENSATION PROTEIN A"/>
    <property type="match status" value="1"/>
</dbReference>
<comment type="subunit">
    <text evidence="2">Component of a cohesin-like complex composed of ScpA, ScpB and the Smc homodimer, in which ScpA and ScpB bind to the head domain of Smc. The presence of the three proteins is required for the association of the complex with DNA.</text>
</comment>
<evidence type="ECO:0000313" key="3">
    <source>
        <dbReference type="EMBL" id="RCL40129.1"/>
    </source>
</evidence>
<dbReference type="PANTHER" id="PTHR33969:SF2">
    <property type="entry name" value="SEGREGATION AND CONDENSATION PROTEIN A"/>
    <property type="match status" value="1"/>
</dbReference>
<reference evidence="3 4" key="1">
    <citation type="journal article" date="2018" name="Microbiome">
        <title>Fine metagenomic profile of the Mediterranean stratified and mixed water columns revealed by assembly and recruitment.</title>
        <authorList>
            <person name="Haro-Moreno J.M."/>
            <person name="Lopez-Perez M."/>
            <person name="De La Torre J.R."/>
            <person name="Picazo A."/>
            <person name="Camacho A."/>
            <person name="Rodriguez-Valera F."/>
        </authorList>
    </citation>
    <scope>NUCLEOTIDE SEQUENCE [LARGE SCALE GENOMIC DNA]</scope>
    <source>
        <strain evidence="3">MED-G82</strain>
    </source>
</reference>
<comment type="subcellular location">
    <subcellularLocation>
        <location evidence="2">Cytoplasm</location>
    </subcellularLocation>
    <text evidence="2">Associated with two foci at the outer edges of the nucleoid region in young cells, and at four foci within both cell halves in older cells.</text>
</comment>
<evidence type="ECO:0000313" key="4">
    <source>
        <dbReference type="Proteomes" id="UP000253307"/>
    </source>
</evidence>
<dbReference type="AlphaFoldDB" id="A0A368BS24"/>
<dbReference type="Gene3D" id="6.10.250.2410">
    <property type="match status" value="1"/>
</dbReference>
<keyword evidence="2" id="KW-0131">Cell cycle</keyword>
<dbReference type="GO" id="GO:0005737">
    <property type="term" value="C:cytoplasm"/>
    <property type="evidence" value="ECO:0007669"/>
    <property type="project" value="UniProtKB-SubCell"/>
</dbReference>
<dbReference type="GO" id="GO:0007059">
    <property type="term" value="P:chromosome segregation"/>
    <property type="evidence" value="ECO:0007669"/>
    <property type="project" value="UniProtKB-UniRule"/>
</dbReference>
<evidence type="ECO:0000256" key="1">
    <source>
        <dbReference type="ARBA" id="ARBA00044777"/>
    </source>
</evidence>
<comment type="function">
    <text evidence="2">Participates in chromosomal partition during cell division. May act via the formation of a condensin-like complex containing Smc and ScpB that pull DNA away from mid-cell into both cell halves.</text>
</comment>
<protein>
    <recommendedName>
        <fullName evidence="1 2">Segregation and condensation protein A</fullName>
    </recommendedName>
</protein>
<sequence>MSSTIQREFPLLKGKNIDAIPEDLFIPPNALELILEEFSGPMDLLLYLINKKDIDILELDLASITEQYLQYIEIMEELKVELASDYMVMAATLAHIKSRMLLPQNNELEDEEDPRSTLIKRLQEYKRFKSVSERISNLPKIERDYFVANTGLPKFNEPKEQLPFNTIDLRDVFAEVISRPKFKGIHFVEFEELSTQERIEHILGLLTKRNIIQFFKTFKKSEGRQGVAVALLASLELVKDGNIEIIQNEDSNQLYLKSVSQGVY</sequence>
<keyword evidence="2" id="KW-0963">Cytoplasm</keyword>
<gene>
    <name evidence="2" type="primary">scpA</name>
    <name evidence="3" type="ORF">DBW96_03790</name>
</gene>